<organism evidence="9">
    <name type="scientific">Opuntia streptacantha</name>
    <name type="common">Prickly pear cactus</name>
    <name type="synonym">Opuntia cardona</name>
    <dbReference type="NCBI Taxonomy" id="393608"/>
    <lineage>
        <taxon>Eukaryota</taxon>
        <taxon>Viridiplantae</taxon>
        <taxon>Streptophyta</taxon>
        <taxon>Embryophyta</taxon>
        <taxon>Tracheophyta</taxon>
        <taxon>Spermatophyta</taxon>
        <taxon>Magnoliopsida</taxon>
        <taxon>eudicotyledons</taxon>
        <taxon>Gunneridae</taxon>
        <taxon>Pentapetalae</taxon>
        <taxon>Caryophyllales</taxon>
        <taxon>Cactineae</taxon>
        <taxon>Cactaceae</taxon>
        <taxon>Opuntioideae</taxon>
        <taxon>Opuntia</taxon>
    </lineage>
</organism>
<name>A0A7C9EAW4_OPUST</name>
<evidence type="ECO:0000256" key="5">
    <source>
        <dbReference type="ARBA" id="ARBA00023136"/>
    </source>
</evidence>
<keyword evidence="4 8" id="KW-1133">Transmembrane helix</keyword>
<evidence type="ECO:0008006" key="10">
    <source>
        <dbReference type="Google" id="ProtNLM"/>
    </source>
</evidence>
<evidence type="ECO:0000313" key="9">
    <source>
        <dbReference type="EMBL" id="MBA4659905.1"/>
    </source>
</evidence>
<feature type="region of interest" description="Disordered" evidence="7">
    <location>
        <begin position="230"/>
        <end position="252"/>
    </location>
</feature>
<evidence type="ECO:0000256" key="2">
    <source>
        <dbReference type="ARBA" id="ARBA00022692"/>
    </source>
</evidence>
<dbReference type="EMBL" id="GISG01205504">
    <property type="protein sequence ID" value="MBA4659905.1"/>
    <property type="molecule type" value="Transcribed_RNA"/>
</dbReference>
<protein>
    <recommendedName>
        <fullName evidence="10">Transmembrane protein</fullName>
    </recommendedName>
</protein>
<evidence type="ECO:0000256" key="7">
    <source>
        <dbReference type="SAM" id="MobiDB-lite"/>
    </source>
</evidence>
<reference evidence="9" key="2">
    <citation type="submission" date="2020-07" db="EMBL/GenBank/DDBJ databases">
        <authorList>
            <person name="Vera ALvarez R."/>
            <person name="Arias-Moreno D.M."/>
            <person name="Jimenez-Jacinto V."/>
            <person name="Jimenez-Bremont J.F."/>
            <person name="Swaminathan K."/>
            <person name="Moose S.P."/>
            <person name="Guerrero-Gonzalez M.L."/>
            <person name="Marino-Ramirez L."/>
            <person name="Landsman D."/>
            <person name="Rodriguez-Kessler M."/>
            <person name="Delgado-Sanchez P."/>
        </authorList>
    </citation>
    <scope>NUCLEOTIDE SEQUENCE</scope>
    <source>
        <tissue evidence="9">Cladode</tissue>
    </source>
</reference>
<feature type="transmembrane region" description="Helical" evidence="8">
    <location>
        <begin position="85"/>
        <end position="111"/>
    </location>
</feature>
<feature type="compositionally biased region" description="Polar residues" evidence="7">
    <location>
        <begin position="241"/>
        <end position="252"/>
    </location>
</feature>
<evidence type="ECO:0000256" key="6">
    <source>
        <dbReference type="ARBA" id="ARBA00029467"/>
    </source>
</evidence>
<feature type="transmembrane region" description="Helical" evidence="8">
    <location>
        <begin position="25"/>
        <end position="45"/>
    </location>
</feature>
<comment type="subcellular location">
    <subcellularLocation>
        <location evidence="1">Endomembrane system</location>
        <topology evidence="1">Multi-pass membrane protein</topology>
    </subcellularLocation>
</comment>
<feature type="transmembrane region" description="Helical" evidence="8">
    <location>
        <begin position="131"/>
        <end position="156"/>
    </location>
</feature>
<dbReference type="InterPro" id="IPR052222">
    <property type="entry name" value="DESIGUAL"/>
</dbReference>
<keyword evidence="5 8" id="KW-0472">Membrane</keyword>
<comment type="similarity">
    <text evidence="6">Belongs to the DESIGUAL family.</text>
</comment>
<dbReference type="Pfam" id="PF06749">
    <property type="entry name" value="DUF1218"/>
    <property type="match status" value="1"/>
</dbReference>
<keyword evidence="3" id="KW-0732">Signal</keyword>
<dbReference type="GO" id="GO:0012505">
    <property type="term" value="C:endomembrane system"/>
    <property type="evidence" value="ECO:0007669"/>
    <property type="project" value="UniProtKB-SubCell"/>
</dbReference>
<dbReference type="PANTHER" id="PTHR31769">
    <property type="entry name" value="OS07G0462200 PROTEIN-RELATED"/>
    <property type="match status" value="1"/>
</dbReference>
<reference evidence="9" key="1">
    <citation type="journal article" date="2013" name="J. Plant Res.">
        <title>Effect of fungi and light on seed germination of three Opuntia species from semiarid lands of central Mexico.</title>
        <authorList>
            <person name="Delgado-Sanchez P."/>
            <person name="Jimenez-Bremont J.F."/>
            <person name="Guerrero-Gonzalez Mde L."/>
            <person name="Flores J."/>
        </authorList>
    </citation>
    <scope>NUCLEOTIDE SEQUENCE</scope>
    <source>
        <tissue evidence="9">Cladode</tissue>
    </source>
</reference>
<feature type="transmembrane region" description="Helical" evidence="8">
    <location>
        <begin position="176"/>
        <end position="202"/>
    </location>
</feature>
<evidence type="ECO:0000256" key="4">
    <source>
        <dbReference type="ARBA" id="ARBA00022989"/>
    </source>
</evidence>
<accession>A0A7C9EAW4</accession>
<evidence type="ECO:0000256" key="8">
    <source>
        <dbReference type="SAM" id="Phobius"/>
    </source>
</evidence>
<dbReference type="AlphaFoldDB" id="A0A7C9EAW4"/>
<evidence type="ECO:0000256" key="3">
    <source>
        <dbReference type="ARBA" id="ARBA00022729"/>
    </source>
</evidence>
<keyword evidence="2 8" id="KW-0812">Transmembrane</keyword>
<evidence type="ECO:0000256" key="1">
    <source>
        <dbReference type="ARBA" id="ARBA00004127"/>
    </source>
</evidence>
<sequence length="278" mass="30086">MAPPAITHADLAPKPRGVNLASKTGVILTVACIVCGLLCFVLSLFAEATRSEVKWVVANDHNGKGGHEEKGEYECIYSGSGKISLICAAAAFVTLGITMLVQHSFILIALGKTAPPMLVTWDPESYRPIESLSWQAGCFFISTWLCFAVGEVMLLVGLSVESGHLKEWSKPRPSCLIIRAGVFTSAGVFSILTVFLAAGLYATLLRVQWLCQHQQNVQREALDVSTLYASPPRSPRPHHPTAQSRSSDASGQNMTLQWSPWYQYLSGSALSHKQGGLV</sequence>
<proteinExistence type="inferred from homology"/>
<dbReference type="InterPro" id="IPR009606">
    <property type="entry name" value="DEAL/Modifying_wall_lignin1/2"/>
</dbReference>